<accession>A0A6P4E7F7</accession>
<name>A0A6P4E7F7_DRORH</name>
<keyword evidence="1" id="KW-0812">Transmembrane</keyword>
<sequence>MQIDMYLFSCLSRFLFFVYGTLGPAWHTYKTLNSGDEEFLAWAKYWIVYAFLVTAEVLADTFLSWLPLYMPTKFLLVLWIVLTAPGANVWIFDAILRPVLAKRQEQIDHFLHRGKDKLLSDVFVSMSQLLVRSRTVVLPFMSQLWSKSRPSLLGAENFNDLVDASGVRASEDADSASTSVRTSAQNLSSYSSPVGSLMIVNDDFEETQVGVSRATTDLHSEQSLSDVAKNNIVSLESSGILNRRVQRKSRISKTSTDEPTTAFSSKTNLTGQKDELYDDVGDLLAKSVIEATCQETRQHLQPVNRRRLTLPNSTK</sequence>
<organism evidence="4">
    <name type="scientific">Drosophila rhopaloa</name>
    <name type="common">Fruit fly</name>
    <dbReference type="NCBI Taxonomy" id="1041015"/>
    <lineage>
        <taxon>Eukaryota</taxon>
        <taxon>Metazoa</taxon>
        <taxon>Ecdysozoa</taxon>
        <taxon>Arthropoda</taxon>
        <taxon>Hexapoda</taxon>
        <taxon>Insecta</taxon>
        <taxon>Pterygota</taxon>
        <taxon>Neoptera</taxon>
        <taxon>Endopterygota</taxon>
        <taxon>Diptera</taxon>
        <taxon>Brachycera</taxon>
        <taxon>Muscomorpha</taxon>
        <taxon>Ephydroidea</taxon>
        <taxon>Drosophilidae</taxon>
        <taxon>Drosophila</taxon>
        <taxon>Sophophora</taxon>
    </lineage>
</organism>
<dbReference type="GO" id="GO:0071786">
    <property type="term" value="P:endoplasmic reticulum tubular network organization"/>
    <property type="evidence" value="ECO:0007669"/>
    <property type="project" value="TreeGrafter"/>
</dbReference>
<evidence type="ECO:0000256" key="1">
    <source>
        <dbReference type="RuleBase" id="RU362006"/>
    </source>
</evidence>
<dbReference type="GO" id="GO:0008017">
    <property type="term" value="F:microtubule binding"/>
    <property type="evidence" value="ECO:0007669"/>
    <property type="project" value="TreeGrafter"/>
</dbReference>
<keyword evidence="1" id="KW-1133">Transmembrane helix</keyword>
<dbReference type="InterPro" id="IPR004345">
    <property type="entry name" value="TB2_DP1_HVA22"/>
</dbReference>
<protein>
    <recommendedName>
        <fullName evidence="1">Receptor expression-enhancing protein</fullName>
    </recommendedName>
</protein>
<gene>
    <name evidence="4" type="primary">LOC108040803</name>
    <name evidence="2" type="synonym">108040803</name>
</gene>
<dbReference type="Pfam" id="PF03134">
    <property type="entry name" value="TB2_DP1_HVA22"/>
    <property type="match status" value="1"/>
</dbReference>
<dbReference type="EnsemblMetazoa" id="XM_017118413.1">
    <property type="protein sequence ID" value="XP_016973902.1"/>
    <property type="gene ID" value="LOC108040803"/>
</dbReference>
<dbReference type="PANTHER" id="PTHR12300">
    <property type="entry name" value="HVA22-LIKE PROTEINS"/>
    <property type="match status" value="1"/>
</dbReference>
<feature type="transmembrane region" description="Helical" evidence="1">
    <location>
        <begin position="6"/>
        <end position="26"/>
    </location>
</feature>
<comment type="subcellular location">
    <subcellularLocation>
        <location evidence="1">Membrane</location>
        <topology evidence="1">Multi-pass membrane protein</topology>
    </subcellularLocation>
</comment>
<comment type="similarity">
    <text evidence="1">Belongs to the DP1 family.</text>
</comment>
<dbReference type="AlphaFoldDB" id="A0A6P4E7F7"/>
<keyword evidence="3" id="KW-1185">Reference proteome</keyword>
<reference evidence="2" key="3">
    <citation type="submission" date="2025-05" db="UniProtKB">
        <authorList>
            <consortium name="EnsemblMetazoa"/>
        </authorList>
    </citation>
    <scope>IDENTIFICATION</scope>
</reference>
<evidence type="ECO:0000313" key="4">
    <source>
        <dbReference type="RefSeq" id="XP_016973902.1"/>
    </source>
</evidence>
<evidence type="ECO:0000313" key="2">
    <source>
        <dbReference type="EnsemblMetazoa" id="XP_016973902.1"/>
    </source>
</evidence>
<dbReference type="GO" id="GO:0005789">
    <property type="term" value="C:endoplasmic reticulum membrane"/>
    <property type="evidence" value="ECO:0007669"/>
    <property type="project" value="TreeGrafter"/>
</dbReference>
<feature type="transmembrane region" description="Helical" evidence="1">
    <location>
        <begin position="74"/>
        <end position="96"/>
    </location>
</feature>
<proteinExistence type="inferred from homology"/>
<dbReference type="GeneID" id="108040803"/>
<evidence type="ECO:0000313" key="3">
    <source>
        <dbReference type="Proteomes" id="UP001652680"/>
    </source>
</evidence>
<reference evidence="4" key="2">
    <citation type="submission" date="2025-04" db="UniProtKB">
        <authorList>
            <consortium name="RefSeq"/>
        </authorList>
    </citation>
    <scope>IDENTIFICATION</scope>
</reference>
<dbReference type="GO" id="GO:0005881">
    <property type="term" value="C:cytoplasmic microtubule"/>
    <property type="evidence" value="ECO:0007669"/>
    <property type="project" value="TreeGrafter"/>
</dbReference>
<reference evidence="3" key="1">
    <citation type="journal article" date="2021" name="Elife">
        <title>Highly contiguous assemblies of 101 drosophilid genomes.</title>
        <authorList>
            <person name="Kim B.Y."/>
            <person name="Wang J.R."/>
            <person name="Miller D.E."/>
            <person name="Barmina O."/>
            <person name="Delaney E."/>
            <person name="Thompson A."/>
            <person name="Comeault A.A."/>
            <person name="Peede D."/>
            <person name="D'Agostino E.R."/>
            <person name="Pelaez J."/>
            <person name="Aguilar J.M."/>
            <person name="Haji D."/>
            <person name="Matsunaga T."/>
            <person name="Armstrong E.E."/>
            <person name="Zych M."/>
            <person name="Ogawa Y."/>
            <person name="Stamenkovic-Radak M."/>
            <person name="Jelic M."/>
            <person name="Veselinovic M.S."/>
            <person name="Tanaskovic M."/>
            <person name="Eric P."/>
            <person name="Gao J.J."/>
            <person name="Katoh T.K."/>
            <person name="Toda M.J."/>
            <person name="Watabe H."/>
            <person name="Watada M."/>
            <person name="Davis J.S."/>
            <person name="Moyle L.C."/>
            <person name="Manoli G."/>
            <person name="Bertolini E."/>
            <person name="Kostal V."/>
            <person name="Hawley R.S."/>
            <person name="Takahashi A."/>
            <person name="Jones C.D."/>
            <person name="Price D.K."/>
            <person name="Whiteman N."/>
            <person name="Kopp A."/>
            <person name="Matute D.R."/>
            <person name="Petrov D.A."/>
        </authorList>
    </citation>
    <scope>NUCLEOTIDE SEQUENCE [LARGE SCALE GENOMIC DNA]</scope>
</reference>
<keyword evidence="1" id="KW-0472">Membrane</keyword>
<dbReference type="RefSeq" id="XP_016973902.1">
    <property type="nucleotide sequence ID" value="XM_017118413.1"/>
</dbReference>
<dbReference type="PANTHER" id="PTHR12300:SF117">
    <property type="entry name" value="LP05237P-RELATED"/>
    <property type="match status" value="1"/>
</dbReference>
<feature type="transmembrane region" description="Helical" evidence="1">
    <location>
        <begin position="46"/>
        <end position="68"/>
    </location>
</feature>
<dbReference type="OrthoDB" id="434647at2759"/>
<dbReference type="Proteomes" id="UP001652680">
    <property type="component" value="Unassembled WGS sequence"/>
</dbReference>
<dbReference type="GO" id="GO:0071782">
    <property type="term" value="C:endoplasmic reticulum tubular network"/>
    <property type="evidence" value="ECO:0007669"/>
    <property type="project" value="TreeGrafter"/>
</dbReference>
<keyword evidence="4" id="KW-0675">Receptor</keyword>